<feature type="region of interest" description="Disordered" evidence="1">
    <location>
        <begin position="114"/>
        <end position="143"/>
    </location>
</feature>
<proteinExistence type="predicted"/>
<dbReference type="EMBL" id="ML122289">
    <property type="protein sequence ID" value="RPD56242.1"/>
    <property type="molecule type" value="Genomic_DNA"/>
</dbReference>
<dbReference type="Proteomes" id="UP000313359">
    <property type="component" value="Unassembled WGS sequence"/>
</dbReference>
<evidence type="ECO:0000256" key="1">
    <source>
        <dbReference type="SAM" id="MobiDB-lite"/>
    </source>
</evidence>
<reference evidence="2" key="1">
    <citation type="journal article" date="2018" name="Genome Biol. Evol.">
        <title>Genomics and development of Lentinus tigrinus, a white-rot wood-decaying mushroom with dimorphic fruiting bodies.</title>
        <authorList>
            <person name="Wu B."/>
            <person name="Xu Z."/>
            <person name="Knudson A."/>
            <person name="Carlson A."/>
            <person name="Chen N."/>
            <person name="Kovaka S."/>
            <person name="LaButti K."/>
            <person name="Lipzen A."/>
            <person name="Pennachio C."/>
            <person name="Riley R."/>
            <person name="Schakwitz W."/>
            <person name="Umezawa K."/>
            <person name="Ohm R.A."/>
            <person name="Grigoriev I.V."/>
            <person name="Nagy L.G."/>
            <person name="Gibbons J."/>
            <person name="Hibbett D."/>
        </authorList>
    </citation>
    <scope>NUCLEOTIDE SEQUENCE [LARGE SCALE GENOMIC DNA]</scope>
    <source>
        <strain evidence="2">ALCF2SS1-6</strain>
    </source>
</reference>
<evidence type="ECO:0000313" key="3">
    <source>
        <dbReference type="Proteomes" id="UP000313359"/>
    </source>
</evidence>
<protein>
    <submittedName>
        <fullName evidence="2">Uncharacterized protein</fullName>
    </submittedName>
</protein>
<gene>
    <name evidence="2" type="ORF">L227DRAFT_282390</name>
</gene>
<sequence length="178" mass="19202">MECAAYVQTYATSASASLARGSWQPSLGDCNSIVMKVDEQRDQTRYVPAVYMRAGRARGCVARALNHWRRRECTGADLRARASCEILRRALTWTFPRRVGSMFAAASHPSAQLEPYSTSTAAPSSPAAQPPRRSPRTPSSRSRYAGTVSALVVPPLLVLVDGASLSAVTGIHAPWPIS</sequence>
<feature type="compositionally biased region" description="Low complexity" evidence="1">
    <location>
        <begin position="115"/>
        <end position="143"/>
    </location>
</feature>
<accession>A0A5C2RYU9</accession>
<organism evidence="2 3">
    <name type="scientific">Lentinus tigrinus ALCF2SS1-6</name>
    <dbReference type="NCBI Taxonomy" id="1328759"/>
    <lineage>
        <taxon>Eukaryota</taxon>
        <taxon>Fungi</taxon>
        <taxon>Dikarya</taxon>
        <taxon>Basidiomycota</taxon>
        <taxon>Agaricomycotina</taxon>
        <taxon>Agaricomycetes</taxon>
        <taxon>Polyporales</taxon>
        <taxon>Polyporaceae</taxon>
        <taxon>Lentinus</taxon>
    </lineage>
</organism>
<name>A0A5C2RYU9_9APHY</name>
<dbReference type="AlphaFoldDB" id="A0A5C2RYU9"/>
<evidence type="ECO:0000313" key="2">
    <source>
        <dbReference type="EMBL" id="RPD56242.1"/>
    </source>
</evidence>
<keyword evidence="3" id="KW-1185">Reference proteome</keyword>